<dbReference type="CDD" id="cd10527">
    <property type="entry name" value="SET_LSMT"/>
    <property type="match status" value="1"/>
</dbReference>
<name>A0AAW1P3Z3_9CHLO</name>
<proteinExistence type="predicted"/>
<evidence type="ECO:0000313" key="1">
    <source>
        <dbReference type="EMBL" id="KAK9804768.1"/>
    </source>
</evidence>
<protein>
    <recommendedName>
        <fullName evidence="3">SET domain-containing protein</fullName>
    </recommendedName>
</protein>
<evidence type="ECO:0000313" key="2">
    <source>
        <dbReference type="Proteomes" id="UP001489004"/>
    </source>
</evidence>
<accession>A0AAW1P3Z3</accession>
<dbReference type="Proteomes" id="UP001489004">
    <property type="component" value="Unassembled WGS sequence"/>
</dbReference>
<reference evidence="1 2" key="1">
    <citation type="journal article" date="2024" name="Nat. Commun.">
        <title>Phylogenomics reveals the evolutionary origins of lichenization in chlorophyte algae.</title>
        <authorList>
            <person name="Puginier C."/>
            <person name="Libourel C."/>
            <person name="Otte J."/>
            <person name="Skaloud P."/>
            <person name="Haon M."/>
            <person name="Grisel S."/>
            <person name="Petersen M."/>
            <person name="Berrin J.G."/>
            <person name="Delaux P.M."/>
            <person name="Dal Grande F."/>
            <person name="Keller J."/>
        </authorList>
    </citation>
    <scope>NUCLEOTIDE SEQUENCE [LARGE SCALE GENOMIC DNA]</scope>
    <source>
        <strain evidence="1 2">SAG 2043</strain>
    </source>
</reference>
<evidence type="ECO:0008006" key="3">
    <source>
        <dbReference type="Google" id="ProtNLM"/>
    </source>
</evidence>
<organism evidence="1 2">
    <name type="scientific">[Myrmecia] bisecta</name>
    <dbReference type="NCBI Taxonomy" id="41462"/>
    <lineage>
        <taxon>Eukaryota</taxon>
        <taxon>Viridiplantae</taxon>
        <taxon>Chlorophyta</taxon>
        <taxon>core chlorophytes</taxon>
        <taxon>Trebouxiophyceae</taxon>
        <taxon>Trebouxiales</taxon>
        <taxon>Trebouxiaceae</taxon>
        <taxon>Myrmecia</taxon>
    </lineage>
</organism>
<dbReference type="SUPFAM" id="SSF82199">
    <property type="entry name" value="SET domain"/>
    <property type="match status" value="1"/>
</dbReference>
<gene>
    <name evidence="1" type="ORF">WJX72_004331</name>
</gene>
<dbReference type="PANTHER" id="PTHR13271:SF140">
    <property type="entry name" value="SET DOMAIN-CONTAINING PROTEIN"/>
    <property type="match status" value="1"/>
</dbReference>
<dbReference type="Gene3D" id="3.90.1410.10">
    <property type="entry name" value="set domain protein methyltransferase, domain 1"/>
    <property type="match status" value="1"/>
</dbReference>
<dbReference type="EMBL" id="JALJOR010000017">
    <property type="protein sequence ID" value="KAK9804768.1"/>
    <property type="molecule type" value="Genomic_DNA"/>
</dbReference>
<dbReference type="AlphaFoldDB" id="A0AAW1P3Z3"/>
<dbReference type="InterPro" id="IPR050600">
    <property type="entry name" value="SETD3_SETD6_MTase"/>
</dbReference>
<dbReference type="GO" id="GO:0016279">
    <property type="term" value="F:protein-lysine N-methyltransferase activity"/>
    <property type="evidence" value="ECO:0007669"/>
    <property type="project" value="TreeGrafter"/>
</dbReference>
<keyword evidence="2" id="KW-1185">Reference proteome</keyword>
<sequence>MRGLQATQPVAAGEDILSITFHRCLSIVSAMHRTKDWQRAVIGWRRLPDADMYLDVLALLYETVVKGNNSEWAPYLRTLPQEYDLPVNYSAAVHEQVLSALPGLHELANKRISSLHHFYPLMFKALQALPGGKEGLHRLGSSARWPLFLWAYSATKTRTVTLDVADSGVKVPGDWVHEIGVMVPLLDMTNHGVGGQVNARVEGTSAAFKLIATRAIQAHQQVRFSYNPSDEETANCNDRWLLEYGFTIDDDSPERSCYRLQLSSGDVAAALAHLAVASSPPSASQAGSEPSADACTLASRARIRSRLDKARLPEEMSSVITAATVSPPHELWHWLQVAVGGSEACIGEWTSTYR</sequence>
<dbReference type="InterPro" id="IPR046341">
    <property type="entry name" value="SET_dom_sf"/>
</dbReference>
<comment type="caution">
    <text evidence="1">The sequence shown here is derived from an EMBL/GenBank/DDBJ whole genome shotgun (WGS) entry which is preliminary data.</text>
</comment>
<dbReference type="PANTHER" id="PTHR13271">
    <property type="entry name" value="UNCHARACTERIZED PUTATIVE METHYLTRANSFERASE"/>
    <property type="match status" value="1"/>
</dbReference>